<evidence type="ECO:0000259" key="1">
    <source>
        <dbReference type="Pfam" id="PF16075"/>
    </source>
</evidence>
<sequence>MPASTDFNVAPYWDSFNIDNDFYRVLFRPGFAVQARELTTLQTILQNQIEQFGNHIFKEGAIVIPGSIAYDDRYFAVKLQSTFGTPTAVAISTYIEQYVAGTHNSIVYEEGAILTGGTSGVTAQVTKVEAETAGGDPDTIWCKYISSNTTDNTTQTFTNGEEISANRPISSYAANVASATLQVTSATATGSAASVT</sequence>
<accession>A0A382KX05</accession>
<feature type="non-terminal residue" evidence="2">
    <location>
        <position position="196"/>
    </location>
</feature>
<organism evidence="2">
    <name type="scientific">marine metagenome</name>
    <dbReference type="NCBI Taxonomy" id="408172"/>
    <lineage>
        <taxon>unclassified sequences</taxon>
        <taxon>metagenomes</taxon>
        <taxon>ecological metagenomes</taxon>
    </lineage>
</organism>
<dbReference type="Pfam" id="PF16075">
    <property type="entry name" value="DUF4815"/>
    <property type="match status" value="1"/>
</dbReference>
<dbReference type="InterPro" id="IPR032096">
    <property type="entry name" value="DUF4815"/>
</dbReference>
<protein>
    <recommendedName>
        <fullName evidence="1">DUF4815 domain-containing protein</fullName>
    </recommendedName>
</protein>
<feature type="domain" description="DUF4815" evidence="1">
    <location>
        <begin position="11"/>
        <end position="80"/>
    </location>
</feature>
<name>A0A382KX05_9ZZZZ</name>
<dbReference type="AlphaFoldDB" id="A0A382KX05"/>
<evidence type="ECO:0000313" key="2">
    <source>
        <dbReference type="EMBL" id="SVC28859.1"/>
    </source>
</evidence>
<reference evidence="2" key="1">
    <citation type="submission" date="2018-05" db="EMBL/GenBank/DDBJ databases">
        <authorList>
            <person name="Lanie J.A."/>
            <person name="Ng W.-L."/>
            <person name="Kazmierczak K.M."/>
            <person name="Andrzejewski T.M."/>
            <person name="Davidsen T.M."/>
            <person name="Wayne K.J."/>
            <person name="Tettelin H."/>
            <person name="Glass J.I."/>
            <person name="Rusch D."/>
            <person name="Podicherti R."/>
            <person name="Tsui H.-C.T."/>
            <person name="Winkler M.E."/>
        </authorList>
    </citation>
    <scope>NUCLEOTIDE SEQUENCE</scope>
</reference>
<proteinExistence type="predicted"/>
<dbReference type="EMBL" id="UINC01083290">
    <property type="protein sequence ID" value="SVC28859.1"/>
    <property type="molecule type" value="Genomic_DNA"/>
</dbReference>
<gene>
    <name evidence="2" type="ORF">METZ01_LOCUS281713</name>
</gene>